<proteinExistence type="predicted"/>
<dbReference type="GO" id="GO:0005737">
    <property type="term" value="C:cytoplasm"/>
    <property type="evidence" value="ECO:0007669"/>
    <property type="project" value="TreeGrafter"/>
</dbReference>
<dbReference type="STRING" id="400727.A0A2T7P5R0"/>
<dbReference type="InterPro" id="IPR050784">
    <property type="entry name" value="IAP"/>
</dbReference>
<accession>A0A2T7P5R0</accession>
<dbReference type="GO" id="GO:0005634">
    <property type="term" value="C:nucleus"/>
    <property type="evidence" value="ECO:0007669"/>
    <property type="project" value="TreeGrafter"/>
</dbReference>
<evidence type="ECO:0000313" key="2">
    <source>
        <dbReference type="EMBL" id="PVD28772.1"/>
    </source>
</evidence>
<dbReference type="Pfam" id="PF00653">
    <property type="entry name" value="BIR"/>
    <property type="match status" value="1"/>
</dbReference>
<feature type="region of interest" description="Disordered" evidence="1">
    <location>
        <begin position="180"/>
        <end position="210"/>
    </location>
</feature>
<dbReference type="GO" id="GO:0051726">
    <property type="term" value="P:regulation of cell cycle"/>
    <property type="evidence" value="ECO:0007669"/>
    <property type="project" value="TreeGrafter"/>
</dbReference>
<dbReference type="AlphaFoldDB" id="A0A2T7P5R0"/>
<dbReference type="Proteomes" id="UP000245119">
    <property type="component" value="Linkage Group LG6"/>
</dbReference>
<dbReference type="SUPFAM" id="SSF57924">
    <property type="entry name" value="Inhibitor of apoptosis (IAP) repeat"/>
    <property type="match status" value="2"/>
</dbReference>
<dbReference type="Gene3D" id="1.10.1170.10">
    <property type="entry name" value="Inhibitor Of Apoptosis Protein (2mihbC-IAP-1), Chain A"/>
    <property type="match status" value="2"/>
</dbReference>
<feature type="compositionally biased region" description="Basic and acidic residues" evidence="1">
    <location>
        <begin position="180"/>
        <end position="190"/>
    </location>
</feature>
<reference evidence="2 3" key="1">
    <citation type="submission" date="2018-04" db="EMBL/GenBank/DDBJ databases">
        <title>The genome of golden apple snail Pomacea canaliculata provides insight into stress tolerance and invasive adaptation.</title>
        <authorList>
            <person name="Liu C."/>
            <person name="Liu B."/>
            <person name="Ren Y."/>
            <person name="Zhang Y."/>
            <person name="Wang H."/>
            <person name="Li S."/>
            <person name="Jiang F."/>
            <person name="Yin L."/>
            <person name="Zhang G."/>
            <person name="Qian W."/>
            <person name="Fan W."/>
        </authorList>
    </citation>
    <scope>NUCLEOTIDE SEQUENCE [LARGE SCALE GENOMIC DNA]</scope>
    <source>
        <strain evidence="2">SZHN2017</strain>
        <tissue evidence="2">Muscle</tissue>
    </source>
</reference>
<evidence type="ECO:0000313" key="3">
    <source>
        <dbReference type="Proteomes" id="UP000245119"/>
    </source>
</evidence>
<name>A0A2T7P5R0_POMCA</name>
<dbReference type="CDD" id="cd00022">
    <property type="entry name" value="BIR"/>
    <property type="match status" value="1"/>
</dbReference>
<dbReference type="InterPro" id="IPR001370">
    <property type="entry name" value="BIR_rpt"/>
</dbReference>
<comment type="caution">
    <text evidence="2">The sequence shown here is derived from an EMBL/GenBank/DDBJ whole genome shotgun (WGS) entry which is preliminary data.</text>
</comment>
<dbReference type="EMBL" id="PZQS01000006">
    <property type="protein sequence ID" value="PVD28772.1"/>
    <property type="molecule type" value="Genomic_DNA"/>
</dbReference>
<dbReference type="PANTHER" id="PTHR10044">
    <property type="entry name" value="INHIBITOR OF APOPTOSIS"/>
    <property type="match status" value="1"/>
</dbReference>
<dbReference type="PANTHER" id="PTHR10044:SF139">
    <property type="entry name" value="DEATH-ASSOCIATED INHIBITOR OF APOPTOSIS 2"/>
    <property type="match status" value="1"/>
</dbReference>
<dbReference type="SMART" id="SM00238">
    <property type="entry name" value="BIR"/>
    <property type="match status" value="1"/>
</dbReference>
<gene>
    <name evidence="2" type="ORF">C0Q70_11367</name>
</gene>
<dbReference type="PROSITE" id="PS50143">
    <property type="entry name" value="BIR_REPEAT_2"/>
    <property type="match status" value="1"/>
</dbReference>
<feature type="region of interest" description="Disordered" evidence="1">
    <location>
        <begin position="326"/>
        <end position="373"/>
    </location>
</feature>
<sequence length="373" mass="42006">MQPSESKHAVAPATAHKSFLPTTDAGTKSMVHEGCRLASLASLPPSCAASRLRLAAAGFYYDVNTIRNKNNQHELVCFACGFTCSQWDTVLDSQSRLDTFRTWPPSHFFSPQELVPLGFFYAGYADCIRCFYCGVGLKSWEPADDVTQEHIRWRPSCGFILATRGRRFVETVLTHMQIKNDETKDDDSEKSSGSGQGSRMTCSSRTERNSRGSSYISVDIVSSEPRDLTSEVMNQVQEMSLLPELVSRGFQDVKATGCQETHVSASVERIVEKLQVPDSRRTTDESTELQTDGATTTETEARLQQLRQENAKLKARRTCRTLHNFHSPEQLHKVSAENSRSDSSLIRHQKRSQQESMEVKIRDYNRCYSQKVP</sequence>
<evidence type="ECO:0000256" key="1">
    <source>
        <dbReference type="SAM" id="MobiDB-lite"/>
    </source>
</evidence>
<dbReference type="OrthoDB" id="10251804at2759"/>
<protein>
    <submittedName>
        <fullName evidence="2">Uncharacterized protein</fullName>
    </submittedName>
</protein>
<feature type="compositionally biased region" description="Polar residues" evidence="1">
    <location>
        <begin position="336"/>
        <end position="346"/>
    </location>
</feature>
<keyword evidence="3" id="KW-1185">Reference proteome</keyword>
<organism evidence="2 3">
    <name type="scientific">Pomacea canaliculata</name>
    <name type="common">Golden apple snail</name>
    <dbReference type="NCBI Taxonomy" id="400727"/>
    <lineage>
        <taxon>Eukaryota</taxon>
        <taxon>Metazoa</taxon>
        <taxon>Spiralia</taxon>
        <taxon>Lophotrochozoa</taxon>
        <taxon>Mollusca</taxon>
        <taxon>Gastropoda</taxon>
        <taxon>Caenogastropoda</taxon>
        <taxon>Architaenioglossa</taxon>
        <taxon>Ampullarioidea</taxon>
        <taxon>Ampullariidae</taxon>
        <taxon>Pomacea</taxon>
    </lineage>
</organism>